<dbReference type="InterPro" id="IPR012338">
    <property type="entry name" value="Beta-lactam/transpept-like"/>
</dbReference>
<keyword evidence="3" id="KW-1185">Reference proteome</keyword>
<sequence length="373" mass="42806">MKYLVIGIALFLTLIIGERKATSVPKKSFDRSLYEQCKKDFQTSMIHLLIDSMHKAGNYNGVLLVAENGNVIFKKAYGRSWYDTTQVFTVNTAMQLASVSKPFTAMAILILAEKGLVNYHDDITKYFPNLKYKGITVKHLLNHTSGLPDYLNRPWLFAKYIGKKSELTNEGLLDILEKHANKLRLDFTPGKQHRYSNTGYALLALIVERASGIPFKTFMSQHIFMPLGMTSTFIYDKSKKIKMLREEEPKDGVWGDKGVFSTVDDMLRWDQALYTEKLIKRKTLDEAFSQGVTLDETKFDYGYGWRIAQSDNGEKIIYHKGLWQGANPMLIRIVECNRTVISLNPVSSKYNSWEMVYKINRIMNESEKVCSGY</sequence>
<dbReference type="Proteomes" id="UP000199513">
    <property type="component" value="Unassembled WGS sequence"/>
</dbReference>
<protein>
    <submittedName>
        <fullName evidence="2">CubicO group peptidase, beta-lactamase class C family</fullName>
    </submittedName>
</protein>
<dbReference type="SUPFAM" id="SSF56601">
    <property type="entry name" value="beta-lactamase/transpeptidase-like"/>
    <property type="match status" value="1"/>
</dbReference>
<dbReference type="STRING" id="1003.SAMN04488541_102141"/>
<dbReference type="PANTHER" id="PTHR46825">
    <property type="entry name" value="D-ALANYL-D-ALANINE-CARBOXYPEPTIDASE/ENDOPEPTIDASE AMPH"/>
    <property type="match status" value="1"/>
</dbReference>
<dbReference type="PANTHER" id="PTHR46825:SF9">
    <property type="entry name" value="BETA-LACTAMASE-RELATED DOMAIN-CONTAINING PROTEIN"/>
    <property type="match status" value="1"/>
</dbReference>
<evidence type="ECO:0000313" key="3">
    <source>
        <dbReference type="Proteomes" id="UP000199513"/>
    </source>
</evidence>
<dbReference type="Pfam" id="PF00144">
    <property type="entry name" value="Beta-lactamase"/>
    <property type="match status" value="1"/>
</dbReference>
<gene>
    <name evidence="2" type="ORF">SAMN04488541_102141</name>
</gene>
<accession>A0A1I2H0A9</accession>
<dbReference type="InterPro" id="IPR050491">
    <property type="entry name" value="AmpC-like"/>
</dbReference>
<feature type="domain" description="Beta-lactamase-related" evidence="1">
    <location>
        <begin position="59"/>
        <end position="326"/>
    </location>
</feature>
<organism evidence="2 3">
    <name type="scientific">Thermoflexibacter ruber</name>
    <dbReference type="NCBI Taxonomy" id="1003"/>
    <lineage>
        <taxon>Bacteria</taxon>
        <taxon>Pseudomonadati</taxon>
        <taxon>Bacteroidota</taxon>
        <taxon>Cytophagia</taxon>
        <taxon>Cytophagales</taxon>
        <taxon>Thermoflexibacteraceae</taxon>
        <taxon>Thermoflexibacter</taxon>
    </lineage>
</organism>
<proteinExistence type="predicted"/>
<dbReference type="InterPro" id="IPR001466">
    <property type="entry name" value="Beta-lactam-related"/>
</dbReference>
<name>A0A1I2H0A9_9BACT</name>
<dbReference type="OrthoDB" id="9793489at2"/>
<dbReference type="AlphaFoldDB" id="A0A1I2H0A9"/>
<dbReference type="Gene3D" id="3.40.710.10">
    <property type="entry name" value="DD-peptidase/beta-lactamase superfamily"/>
    <property type="match status" value="1"/>
</dbReference>
<dbReference type="EMBL" id="FONY01000021">
    <property type="protein sequence ID" value="SFF23505.1"/>
    <property type="molecule type" value="Genomic_DNA"/>
</dbReference>
<evidence type="ECO:0000259" key="1">
    <source>
        <dbReference type="Pfam" id="PF00144"/>
    </source>
</evidence>
<dbReference type="RefSeq" id="WP_091545814.1">
    <property type="nucleotide sequence ID" value="NZ_FONY01000021.1"/>
</dbReference>
<reference evidence="3" key="1">
    <citation type="submission" date="2016-10" db="EMBL/GenBank/DDBJ databases">
        <authorList>
            <person name="Varghese N."/>
            <person name="Submissions S."/>
        </authorList>
    </citation>
    <scope>NUCLEOTIDE SEQUENCE [LARGE SCALE GENOMIC DNA]</scope>
    <source>
        <strain>GEY</strain>
        <strain evidence="3">DSM 9560</strain>
    </source>
</reference>
<evidence type="ECO:0000313" key="2">
    <source>
        <dbReference type="EMBL" id="SFF23505.1"/>
    </source>
</evidence>